<dbReference type="Gene3D" id="3.40.50.720">
    <property type="entry name" value="NAD(P)-binding Rossmann-like Domain"/>
    <property type="match status" value="2"/>
</dbReference>
<evidence type="ECO:0000259" key="5">
    <source>
        <dbReference type="Pfam" id="PF00107"/>
    </source>
</evidence>
<name>A0A2G9GSY5_9LAMI</name>
<dbReference type="GO" id="GO:0005829">
    <property type="term" value="C:cytosol"/>
    <property type="evidence" value="ECO:0007669"/>
    <property type="project" value="TreeGrafter"/>
</dbReference>
<dbReference type="InterPro" id="IPR013149">
    <property type="entry name" value="ADH-like_C"/>
</dbReference>
<evidence type="ECO:0000256" key="2">
    <source>
        <dbReference type="ARBA" id="ARBA00011738"/>
    </source>
</evidence>
<keyword evidence="3" id="KW-0479">Metal-binding</keyword>
<dbReference type="Gene3D" id="3.90.180.10">
    <property type="entry name" value="Medium-chain alcohol dehydrogenases, catalytic domain"/>
    <property type="match status" value="2"/>
</dbReference>
<evidence type="ECO:0000256" key="4">
    <source>
        <dbReference type="ARBA" id="ARBA00022833"/>
    </source>
</evidence>
<comment type="subunit">
    <text evidence="2">Homodimer.</text>
</comment>
<dbReference type="AlphaFoldDB" id="A0A2G9GSY5"/>
<dbReference type="Proteomes" id="UP000231279">
    <property type="component" value="Unassembled WGS sequence"/>
</dbReference>
<evidence type="ECO:0000256" key="3">
    <source>
        <dbReference type="ARBA" id="ARBA00022723"/>
    </source>
</evidence>
<dbReference type="GO" id="GO:0008270">
    <property type="term" value="F:zinc ion binding"/>
    <property type="evidence" value="ECO:0007669"/>
    <property type="project" value="TreeGrafter"/>
</dbReference>
<dbReference type="Pfam" id="PF00107">
    <property type="entry name" value="ADH_zinc_N"/>
    <property type="match status" value="1"/>
</dbReference>
<dbReference type="STRING" id="429701.A0A2G9GSY5"/>
<dbReference type="FunFam" id="3.40.50.720:FF:000003">
    <property type="entry name" value="S-(hydroxymethyl)glutathione dehydrogenase"/>
    <property type="match status" value="1"/>
</dbReference>
<organism evidence="6 7">
    <name type="scientific">Handroanthus impetiginosus</name>
    <dbReference type="NCBI Taxonomy" id="429701"/>
    <lineage>
        <taxon>Eukaryota</taxon>
        <taxon>Viridiplantae</taxon>
        <taxon>Streptophyta</taxon>
        <taxon>Embryophyta</taxon>
        <taxon>Tracheophyta</taxon>
        <taxon>Spermatophyta</taxon>
        <taxon>Magnoliopsida</taxon>
        <taxon>eudicotyledons</taxon>
        <taxon>Gunneridae</taxon>
        <taxon>Pentapetalae</taxon>
        <taxon>asterids</taxon>
        <taxon>lamiids</taxon>
        <taxon>Lamiales</taxon>
        <taxon>Bignoniaceae</taxon>
        <taxon>Crescentiina</taxon>
        <taxon>Tabebuia alliance</taxon>
        <taxon>Handroanthus</taxon>
    </lineage>
</organism>
<keyword evidence="4" id="KW-0862">Zinc</keyword>
<keyword evidence="6" id="KW-0560">Oxidoreductase</keyword>
<dbReference type="GO" id="GO:0046294">
    <property type="term" value="P:formaldehyde catabolic process"/>
    <property type="evidence" value="ECO:0007669"/>
    <property type="project" value="TreeGrafter"/>
</dbReference>
<dbReference type="EC" id="1.1.1.1" evidence="6"/>
<reference evidence="7" key="1">
    <citation type="journal article" date="2018" name="Gigascience">
        <title>Genome assembly of the Pink Ipe (Handroanthus impetiginosus, Bignoniaceae), a highly valued, ecologically keystone Neotropical timber forest tree.</title>
        <authorList>
            <person name="Silva-Junior O.B."/>
            <person name="Grattapaglia D."/>
            <person name="Novaes E."/>
            <person name="Collevatti R.G."/>
        </authorList>
    </citation>
    <scope>NUCLEOTIDE SEQUENCE [LARGE SCALE GENOMIC DNA]</scope>
    <source>
        <strain evidence="7">cv. UFG-1</strain>
    </source>
</reference>
<dbReference type="InterPro" id="IPR036291">
    <property type="entry name" value="NAD(P)-bd_dom_sf"/>
</dbReference>
<sequence>MTEGGVDYSFECAGNLDVLREAFLSTHDGWGLTVILGIHPTPRMLPLHPMELFDGRRIVGSVFGDFKGKSQLPNFAEQCTKGIFCIGEAIGITDFINPKDLDRPVHQKIREMTEGGVDYSFECAGNLDVLREAFLSTHDGWGLTVILGIHPTPRMLPLHPMELFDGRRIVGSVFGDFKGKSQLPNFAEQCTKGVVKLDEFITHELPFSKINEAFQLLMDGKSLRCLLYL</sequence>
<comment type="caution">
    <text evidence="6">The sequence shown here is derived from an EMBL/GenBank/DDBJ whole genome shotgun (WGS) entry which is preliminary data.</text>
</comment>
<protein>
    <submittedName>
        <fullName evidence="6">Alcohol dehydrogenase</fullName>
        <ecNumber evidence="6">1.1.1.1</ecNumber>
    </submittedName>
</protein>
<dbReference type="GO" id="GO:0004022">
    <property type="term" value="F:alcohol dehydrogenase (NAD+) activity"/>
    <property type="evidence" value="ECO:0007669"/>
    <property type="project" value="UniProtKB-EC"/>
</dbReference>
<dbReference type="SUPFAM" id="SSF51735">
    <property type="entry name" value="NAD(P)-binding Rossmann-fold domains"/>
    <property type="match status" value="2"/>
</dbReference>
<dbReference type="OrthoDB" id="417550at2759"/>
<proteinExistence type="predicted"/>
<keyword evidence="7" id="KW-1185">Reference proteome</keyword>
<dbReference type="GO" id="GO:0051903">
    <property type="term" value="F:S-(hydroxymethyl)glutathione dehydrogenase [NAD(P)+] activity"/>
    <property type="evidence" value="ECO:0007669"/>
    <property type="project" value="TreeGrafter"/>
</dbReference>
<dbReference type="PANTHER" id="PTHR43880">
    <property type="entry name" value="ALCOHOL DEHYDROGENASE"/>
    <property type="match status" value="1"/>
</dbReference>
<dbReference type="InterPro" id="IPR011032">
    <property type="entry name" value="GroES-like_sf"/>
</dbReference>
<evidence type="ECO:0000313" key="7">
    <source>
        <dbReference type="Proteomes" id="UP000231279"/>
    </source>
</evidence>
<gene>
    <name evidence="6" type="ORF">CDL12_19027</name>
</gene>
<evidence type="ECO:0000256" key="1">
    <source>
        <dbReference type="ARBA" id="ARBA00001947"/>
    </source>
</evidence>
<dbReference type="PANTHER" id="PTHR43880:SF56">
    <property type="entry name" value="ALCOHOL DEHYDROGENASE-LIKE 4"/>
    <property type="match status" value="1"/>
</dbReference>
<feature type="domain" description="Alcohol dehydrogenase-like C-terminal" evidence="5">
    <location>
        <begin position="89"/>
        <end position="185"/>
    </location>
</feature>
<dbReference type="EMBL" id="NKXS01003831">
    <property type="protein sequence ID" value="PIN08399.1"/>
    <property type="molecule type" value="Genomic_DNA"/>
</dbReference>
<evidence type="ECO:0000313" key="6">
    <source>
        <dbReference type="EMBL" id="PIN08399.1"/>
    </source>
</evidence>
<comment type="cofactor">
    <cofactor evidence="1">
        <name>Zn(2+)</name>
        <dbReference type="ChEBI" id="CHEBI:29105"/>
    </cofactor>
</comment>
<accession>A0A2G9GSY5</accession>
<dbReference type="SUPFAM" id="SSF50129">
    <property type="entry name" value="GroES-like"/>
    <property type="match status" value="1"/>
</dbReference>